<protein>
    <submittedName>
        <fullName evidence="1">Uncharacterized protein</fullName>
    </submittedName>
</protein>
<name>A0A0D2NLD6_HYPSF</name>
<dbReference type="EMBL" id="KN817603">
    <property type="protein sequence ID" value="KJA17456.1"/>
    <property type="molecule type" value="Genomic_DNA"/>
</dbReference>
<evidence type="ECO:0000313" key="1">
    <source>
        <dbReference type="EMBL" id="KJA17456.1"/>
    </source>
</evidence>
<accession>A0A0D2NLD6</accession>
<dbReference type="Proteomes" id="UP000054270">
    <property type="component" value="Unassembled WGS sequence"/>
</dbReference>
<organism evidence="1 2">
    <name type="scientific">Hypholoma sublateritium (strain FD-334 SS-4)</name>
    <dbReference type="NCBI Taxonomy" id="945553"/>
    <lineage>
        <taxon>Eukaryota</taxon>
        <taxon>Fungi</taxon>
        <taxon>Dikarya</taxon>
        <taxon>Basidiomycota</taxon>
        <taxon>Agaricomycotina</taxon>
        <taxon>Agaricomycetes</taxon>
        <taxon>Agaricomycetidae</taxon>
        <taxon>Agaricales</taxon>
        <taxon>Agaricineae</taxon>
        <taxon>Strophariaceae</taxon>
        <taxon>Hypholoma</taxon>
    </lineage>
</organism>
<evidence type="ECO:0000313" key="2">
    <source>
        <dbReference type="Proteomes" id="UP000054270"/>
    </source>
</evidence>
<gene>
    <name evidence="1" type="ORF">HYPSUDRAFT_206176</name>
</gene>
<dbReference type="AlphaFoldDB" id="A0A0D2NLD6"/>
<proteinExistence type="predicted"/>
<reference evidence="2" key="1">
    <citation type="submission" date="2014-04" db="EMBL/GenBank/DDBJ databases">
        <title>Evolutionary Origins and Diversification of the Mycorrhizal Mutualists.</title>
        <authorList>
            <consortium name="DOE Joint Genome Institute"/>
            <consortium name="Mycorrhizal Genomics Consortium"/>
            <person name="Kohler A."/>
            <person name="Kuo A."/>
            <person name="Nagy L.G."/>
            <person name="Floudas D."/>
            <person name="Copeland A."/>
            <person name="Barry K.W."/>
            <person name="Cichocki N."/>
            <person name="Veneault-Fourrey C."/>
            <person name="LaButti K."/>
            <person name="Lindquist E.A."/>
            <person name="Lipzen A."/>
            <person name="Lundell T."/>
            <person name="Morin E."/>
            <person name="Murat C."/>
            <person name="Riley R."/>
            <person name="Ohm R."/>
            <person name="Sun H."/>
            <person name="Tunlid A."/>
            <person name="Henrissat B."/>
            <person name="Grigoriev I.V."/>
            <person name="Hibbett D.S."/>
            <person name="Martin F."/>
        </authorList>
    </citation>
    <scope>NUCLEOTIDE SEQUENCE [LARGE SCALE GENOMIC DNA]</scope>
    <source>
        <strain evidence="2">FD-334 SS-4</strain>
    </source>
</reference>
<sequence>MWASTVSDARRACVGSVPSIIVLANAYLGPALFSRNTLSHAWRSGQVGVFHAIDAGFGTLGVRCTSESGPPAV</sequence>
<keyword evidence="2" id="KW-1185">Reference proteome</keyword>